<dbReference type="AlphaFoldDB" id="A0A2R5FN62"/>
<dbReference type="PANTHER" id="PTHR30385:SF4">
    <property type="entry name" value="RNA POLYMERASE SIGMA-E FACTOR"/>
    <property type="match status" value="1"/>
</dbReference>
<name>A0A2R5FN62_NOSCO</name>
<evidence type="ECO:0000313" key="7">
    <source>
        <dbReference type="Proteomes" id="UP000245124"/>
    </source>
</evidence>
<dbReference type="Proteomes" id="UP000245124">
    <property type="component" value="Unassembled WGS sequence"/>
</dbReference>
<feature type="domain" description="RNA polymerase sigma-70 region 2" evidence="5">
    <location>
        <begin position="12"/>
        <end position="81"/>
    </location>
</feature>
<dbReference type="InterPro" id="IPR014284">
    <property type="entry name" value="RNA_pol_sigma-70_dom"/>
</dbReference>
<reference evidence="6 7" key="1">
    <citation type="submission" date="2017-06" db="EMBL/GenBank/DDBJ databases">
        <title>Genome sequencing of cyanobaciteial culture collection at National Institute for Environmental Studies (NIES).</title>
        <authorList>
            <person name="Hirose Y."/>
            <person name="Shimura Y."/>
            <person name="Fujisawa T."/>
            <person name="Nakamura Y."/>
            <person name="Kawachi M."/>
        </authorList>
    </citation>
    <scope>NUCLEOTIDE SEQUENCE [LARGE SCALE GENOMIC DNA]</scope>
    <source>
        <strain evidence="6 7">NIES-4072</strain>
    </source>
</reference>
<dbReference type="SUPFAM" id="SSF88659">
    <property type="entry name" value="Sigma3 and sigma4 domains of RNA polymerase sigma factors"/>
    <property type="match status" value="1"/>
</dbReference>
<dbReference type="NCBIfam" id="TIGR02937">
    <property type="entry name" value="sigma70-ECF"/>
    <property type="match status" value="1"/>
</dbReference>
<evidence type="ECO:0000259" key="5">
    <source>
        <dbReference type="Pfam" id="PF04542"/>
    </source>
</evidence>
<evidence type="ECO:0000256" key="3">
    <source>
        <dbReference type="ARBA" id="ARBA00023125"/>
    </source>
</evidence>
<dbReference type="Gene3D" id="1.10.1740.10">
    <property type="match status" value="1"/>
</dbReference>
<dbReference type="InterPro" id="IPR007627">
    <property type="entry name" value="RNA_pol_sigma70_r2"/>
</dbReference>
<dbReference type="InterPro" id="IPR036388">
    <property type="entry name" value="WH-like_DNA-bd_sf"/>
</dbReference>
<evidence type="ECO:0000256" key="1">
    <source>
        <dbReference type="ARBA" id="ARBA00023015"/>
    </source>
</evidence>
<evidence type="ECO:0000313" key="6">
    <source>
        <dbReference type="EMBL" id="GBG19479.1"/>
    </source>
</evidence>
<dbReference type="Pfam" id="PF04542">
    <property type="entry name" value="Sigma70_r2"/>
    <property type="match status" value="1"/>
</dbReference>
<dbReference type="RefSeq" id="WP_109009275.1">
    <property type="nucleotide sequence ID" value="NZ_BDUD01000001.1"/>
</dbReference>
<dbReference type="EMBL" id="BDUD01000001">
    <property type="protein sequence ID" value="GBG19479.1"/>
    <property type="molecule type" value="Genomic_DNA"/>
</dbReference>
<dbReference type="InterPro" id="IPR013324">
    <property type="entry name" value="RNA_pol_sigma_r3/r4-like"/>
</dbReference>
<evidence type="ECO:0000256" key="2">
    <source>
        <dbReference type="ARBA" id="ARBA00023082"/>
    </source>
</evidence>
<keyword evidence="3" id="KW-0238">DNA-binding</keyword>
<sequence>MRSSDVRERNSLAQKNEKLVHKVVHRMSQTCREPYDDLYQLGYIGLLKAADRFDPNTGNAFSSFAIPYIQGEIQHFLRDQWQSVKLPRTALETKAKVRRVQRSLASLGRETDALQIALGLGISEEKWREIEALDSNITISLDELLHEPMQELEDEVDDKAVLKHLNKLQASQRTAIVEKFFSNNSIQDIAKRQKKTPEKIKAYINLGLVKLRVSLSQEEL</sequence>
<dbReference type="GO" id="GO:0016987">
    <property type="term" value="F:sigma factor activity"/>
    <property type="evidence" value="ECO:0007669"/>
    <property type="project" value="UniProtKB-KW"/>
</dbReference>
<dbReference type="OrthoDB" id="1185556at2"/>
<dbReference type="InterPro" id="IPR013325">
    <property type="entry name" value="RNA_pol_sigma_r2"/>
</dbReference>
<organism evidence="6 7">
    <name type="scientific">Nostoc commune NIES-4072</name>
    <dbReference type="NCBI Taxonomy" id="2005467"/>
    <lineage>
        <taxon>Bacteria</taxon>
        <taxon>Bacillati</taxon>
        <taxon>Cyanobacteriota</taxon>
        <taxon>Cyanophyceae</taxon>
        <taxon>Nostocales</taxon>
        <taxon>Nostocaceae</taxon>
        <taxon>Nostoc</taxon>
    </lineage>
</organism>
<accession>A0A2R5FN62</accession>
<gene>
    <name evidence="6" type="ORF">NIES4072_31470</name>
</gene>
<dbReference type="GO" id="GO:0003677">
    <property type="term" value="F:DNA binding"/>
    <property type="evidence" value="ECO:0007669"/>
    <property type="project" value="UniProtKB-KW"/>
</dbReference>
<proteinExistence type="predicted"/>
<keyword evidence="4" id="KW-0804">Transcription</keyword>
<dbReference type="SUPFAM" id="SSF88946">
    <property type="entry name" value="Sigma2 domain of RNA polymerase sigma factors"/>
    <property type="match status" value="1"/>
</dbReference>
<dbReference type="PANTHER" id="PTHR30385">
    <property type="entry name" value="SIGMA FACTOR F FLAGELLAR"/>
    <property type="match status" value="1"/>
</dbReference>
<dbReference type="Gene3D" id="1.10.10.10">
    <property type="entry name" value="Winged helix-like DNA-binding domain superfamily/Winged helix DNA-binding domain"/>
    <property type="match status" value="2"/>
</dbReference>
<comment type="caution">
    <text evidence="6">The sequence shown here is derived from an EMBL/GenBank/DDBJ whole genome shotgun (WGS) entry which is preliminary data.</text>
</comment>
<dbReference type="GO" id="GO:0006352">
    <property type="term" value="P:DNA-templated transcription initiation"/>
    <property type="evidence" value="ECO:0007669"/>
    <property type="project" value="InterPro"/>
</dbReference>
<keyword evidence="7" id="KW-1185">Reference proteome</keyword>
<evidence type="ECO:0000256" key="4">
    <source>
        <dbReference type="ARBA" id="ARBA00023163"/>
    </source>
</evidence>
<keyword evidence="1" id="KW-0805">Transcription regulation</keyword>
<keyword evidence="2" id="KW-0731">Sigma factor</keyword>
<protein>
    <submittedName>
        <fullName evidence="6">RNA polymerase, sigma 28 subunit, FliA/WhiG subfamily protein</fullName>
    </submittedName>
</protein>